<evidence type="ECO:0000256" key="6">
    <source>
        <dbReference type="ARBA" id="ARBA00022723"/>
    </source>
</evidence>
<keyword evidence="4" id="KW-0410">Iron transport</keyword>
<keyword evidence="11" id="KW-0406">Ion transport</keyword>
<feature type="domain" description="Transferrin-like" evidence="19">
    <location>
        <begin position="22"/>
        <end position="317"/>
    </location>
</feature>
<evidence type="ECO:0000313" key="21">
    <source>
        <dbReference type="Proteomes" id="UP001591681"/>
    </source>
</evidence>
<feature type="signal peptide" evidence="18">
    <location>
        <begin position="1"/>
        <end position="19"/>
    </location>
</feature>
<dbReference type="Pfam" id="PF00405">
    <property type="entry name" value="Transferrin"/>
    <property type="match status" value="1"/>
</dbReference>
<evidence type="ECO:0000256" key="4">
    <source>
        <dbReference type="ARBA" id="ARBA00022496"/>
    </source>
</evidence>
<dbReference type="GO" id="GO:0006826">
    <property type="term" value="P:iron ion transport"/>
    <property type="evidence" value="ECO:0007669"/>
    <property type="project" value="UniProtKB-KW"/>
</dbReference>
<keyword evidence="7 18" id="KW-0732">Signal</keyword>
<evidence type="ECO:0000256" key="2">
    <source>
        <dbReference type="ARBA" id="ARBA00022448"/>
    </source>
</evidence>
<comment type="subcellular location">
    <subcellularLocation>
        <location evidence="1">Cell membrane</location>
        <topology evidence="1">Lipid-anchor</topology>
        <topology evidence="1">GPI-anchor</topology>
    </subcellularLocation>
</comment>
<evidence type="ECO:0000256" key="15">
    <source>
        <dbReference type="ARBA" id="ARBA00023288"/>
    </source>
</evidence>
<keyword evidence="21" id="KW-1185">Reference proteome</keyword>
<evidence type="ECO:0000256" key="18">
    <source>
        <dbReference type="SAM" id="SignalP"/>
    </source>
</evidence>
<keyword evidence="6" id="KW-0479">Metal-binding</keyword>
<evidence type="ECO:0000256" key="10">
    <source>
        <dbReference type="ARBA" id="ARBA00023004"/>
    </source>
</evidence>
<evidence type="ECO:0000256" key="13">
    <source>
        <dbReference type="ARBA" id="ARBA00023157"/>
    </source>
</evidence>
<dbReference type="GO" id="GO:0046872">
    <property type="term" value="F:metal ion binding"/>
    <property type="evidence" value="ECO:0007669"/>
    <property type="project" value="UniProtKB-KW"/>
</dbReference>
<dbReference type="SUPFAM" id="SSF53850">
    <property type="entry name" value="Periplasmic binding protein-like II"/>
    <property type="match status" value="1"/>
</dbReference>
<dbReference type="GO" id="GO:0005886">
    <property type="term" value="C:plasma membrane"/>
    <property type="evidence" value="ECO:0007669"/>
    <property type="project" value="UniProtKB-SubCell"/>
</dbReference>
<evidence type="ECO:0000256" key="16">
    <source>
        <dbReference type="ARBA" id="ARBA00054140"/>
    </source>
</evidence>
<evidence type="ECO:0000259" key="19">
    <source>
        <dbReference type="PROSITE" id="PS51408"/>
    </source>
</evidence>
<reference evidence="20 21" key="1">
    <citation type="submission" date="2024-09" db="EMBL/GenBank/DDBJ databases">
        <title>A chromosome-level genome assembly of Gray's grenadier anchovy, Coilia grayii.</title>
        <authorList>
            <person name="Fu Z."/>
        </authorList>
    </citation>
    <scope>NUCLEOTIDE SEQUENCE [LARGE SCALE GENOMIC DNA]</scope>
    <source>
        <strain evidence="20">G4</strain>
        <tissue evidence="20">Muscle</tissue>
    </source>
</reference>
<proteinExistence type="predicted"/>
<evidence type="ECO:0000256" key="7">
    <source>
        <dbReference type="ARBA" id="ARBA00022729"/>
    </source>
</evidence>
<organism evidence="20 21">
    <name type="scientific">Coilia grayii</name>
    <name type="common">Gray's grenadier anchovy</name>
    <dbReference type="NCBI Taxonomy" id="363190"/>
    <lineage>
        <taxon>Eukaryota</taxon>
        <taxon>Metazoa</taxon>
        <taxon>Chordata</taxon>
        <taxon>Craniata</taxon>
        <taxon>Vertebrata</taxon>
        <taxon>Euteleostomi</taxon>
        <taxon>Actinopterygii</taxon>
        <taxon>Neopterygii</taxon>
        <taxon>Teleostei</taxon>
        <taxon>Clupei</taxon>
        <taxon>Clupeiformes</taxon>
        <taxon>Clupeoidei</taxon>
        <taxon>Engraulidae</taxon>
        <taxon>Coilinae</taxon>
        <taxon>Coilia</taxon>
    </lineage>
</organism>
<dbReference type="SMART" id="SM00094">
    <property type="entry name" value="TR_FER"/>
    <property type="match status" value="1"/>
</dbReference>
<gene>
    <name evidence="20" type="ORF">ACEWY4_013997</name>
</gene>
<dbReference type="AlphaFoldDB" id="A0ABD1JR10"/>
<evidence type="ECO:0000256" key="8">
    <source>
        <dbReference type="ARBA" id="ARBA00022737"/>
    </source>
</evidence>
<dbReference type="GO" id="GO:0098552">
    <property type="term" value="C:side of membrane"/>
    <property type="evidence" value="ECO:0007669"/>
    <property type="project" value="UniProtKB-KW"/>
</dbReference>
<dbReference type="PROSITE" id="PS00205">
    <property type="entry name" value="TRANSFERRIN_LIKE_1"/>
    <property type="match status" value="1"/>
</dbReference>
<evidence type="ECO:0000256" key="11">
    <source>
        <dbReference type="ARBA" id="ARBA00023065"/>
    </source>
</evidence>
<evidence type="ECO:0000256" key="1">
    <source>
        <dbReference type="ARBA" id="ARBA00004609"/>
    </source>
</evidence>
<keyword evidence="14" id="KW-0325">Glycoprotein</keyword>
<dbReference type="Gene3D" id="3.40.190.10">
    <property type="entry name" value="Periplasmic binding protein-like II"/>
    <property type="match status" value="2"/>
</dbReference>
<dbReference type="PROSITE" id="PS51408">
    <property type="entry name" value="TRANSFERRIN_LIKE_4"/>
    <property type="match status" value="1"/>
</dbReference>
<dbReference type="CDD" id="cd13529">
    <property type="entry name" value="PBP2_transferrin"/>
    <property type="match status" value="1"/>
</dbReference>
<feature type="chain" id="PRO_5044815638" description="Melanotransferrin" evidence="18">
    <location>
        <begin position="20"/>
        <end position="317"/>
    </location>
</feature>
<evidence type="ECO:0000256" key="12">
    <source>
        <dbReference type="ARBA" id="ARBA00023136"/>
    </source>
</evidence>
<comment type="function">
    <text evidence="16">Involved in iron cellular uptake. Seems to be internalized and then recycled back to the cell membrane. Binds a single atom of iron per subunit. Could also bind zinc.</text>
</comment>
<dbReference type="PANTHER" id="PTHR11485">
    <property type="entry name" value="TRANSFERRIN"/>
    <property type="match status" value="1"/>
</dbReference>
<keyword evidence="10" id="KW-0408">Iron</keyword>
<protein>
    <recommendedName>
        <fullName evidence="17">Melanotransferrin</fullName>
    </recommendedName>
</protein>
<dbReference type="InterPro" id="IPR018195">
    <property type="entry name" value="Transferrin_Fe_BS"/>
</dbReference>
<keyword evidence="12" id="KW-0472">Membrane</keyword>
<comment type="caution">
    <text evidence="20">The sequence shown here is derived from an EMBL/GenBank/DDBJ whole genome shotgun (WGS) entry which is preliminary data.</text>
</comment>
<evidence type="ECO:0000256" key="3">
    <source>
        <dbReference type="ARBA" id="ARBA00022475"/>
    </source>
</evidence>
<dbReference type="PANTHER" id="PTHR11485:SF29">
    <property type="entry name" value="TRANSFERRIN 2"/>
    <property type="match status" value="1"/>
</dbReference>
<dbReference type="PROSITE" id="PS00206">
    <property type="entry name" value="TRANSFERRIN_LIKE_2"/>
    <property type="match status" value="1"/>
</dbReference>
<dbReference type="FunFam" id="3.40.190.10:FF:000108">
    <property type="entry name" value="melanotransferrin"/>
    <property type="match status" value="1"/>
</dbReference>
<evidence type="ECO:0000256" key="17">
    <source>
        <dbReference type="ARBA" id="ARBA00072985"/>
    </source>
</evidence>
<dbReference type="PRINTS" id="PR00422">
    <property type="entry name" value="TRANSFERRIN"/>
</dbReference>
<keyword evidence="9" id="KW-0862">Zinc</keyword>
<keyword evidence="15" id="KW-0449">Lipoprotein</keyword>
<evidence type="ECO:0000256" key="9">
    <source>
        <dbReference type="ARBA" id="ARBA00022833"/>
    </source>
</evidence>
<dbReference type="Proteomes" id="UP001591681">
    <property type="component" value="Unassembled WGS sequence"/>
</dbReference>
<dbReference type="InterPro" id="IPR001156">
    <property type="entry name" value="Transferrin-like_dom"/>
</dbReference>
<accession>A0ABD1JR10</accession>
<keyword evidence="3" id="KW-1003">Cell membrane</keyword>
<evidence type="ECO:0000256" key="5">
    <source>
        <dbReference type="ARBA" id="ARBA00022622"/>
    </source>
</evidence>
<evidence type="ECO:0000256" key="14">
    <source>
        <dbReference type="ARBA" id="ARBA00023180"/>
    </source>
</evidence>
<keyword evidence="5" id="KW-0336">GPI-anchor</keyword>
<dbReference type="EMBL" id="JBHFQA010000012">
    <property type="protein sequence ID" value="KAL2089309.1"/>
    <property type="molecule type" value="Genomic_DNA"/>
</dbReference>
<keyword evidence="13" id="KW-1015">Disulfide bond</keyword>
<sequence length="317" mass="34426">MDVWVVTFGYFLFTMKVSATSVRWCTVSEQEMKKCLAMSESFSGAAIRPSLHCVSDSSVAGCVSRLRNNEVDAFSASPVDIYNSGKQEALKIAASESGMDGEGMAYYAVAVVRRSSTVTLDSLHGIRSCHTGLKRTAGWNMPIGYLIHTGRLAVMGCDIATGVSEFFNGSCVPGARGPGGAPAERLCRLCVGDGLQGHQCEASTHERYFSYSGAFRCLVEDAGEVAFVKHTTVQENTDGNGEAWAQGERSKDYELLCRDGSRAAVTEYWRCHLVRVPSRGVVIGNQVTPEQVYNMLMDGLRKSGCPMFQLHILVQSP</sequence>
<evidence type="ECO:0000313" key="20">
    <source>
        <dbReference type="EMBL" id="KAL2089309.1"/>
    </source>
</evidence>
<name>A0ABD1JR10_9TELE</name>
<keyword evidence="2" id="KW-0813">Transport</keyword>
<keyword evidence="8" id="KW-0677">Repeat</keyword>